<dbReference type="Proteomes" id="UP000280819">
    <property type="component" value="Unassembled WGS sequence"/>
</dbReference>
<dbReference type="EMBL" id="RQZG01000011">
    <property type="protein sequence ID" value="RRD04385.1"/>
    <property type="molecule type" value="Genomic_DNA"/>
</dbReference>
<accession>A0A3P1T5D5</accession>
<name>A0A3P1T5D5_9ACTN</name>
<gene>
    <name evidence="1" type="ORF">EII34_09985</name>
</gene>
<evidence type="ECO:0000313" key="1">
    <source>
        <dbReference type="EMBL" id="RRD04385.1"/>
    </source>
</evidence>
<dbReference type="AlphaFoldDB" id="A0A3P1T5D5"/>
<reference evidence="1 2" key="1">
    <citation type="submission" date="2018-11" db="EMBL/GenBank/DDBJ databases">
        <title>Genomes From Bacteria Associated with the Canine Oral Cavity: a Test Case for Automated Genome-Based Taxonomic Assignment.</title>
        <authorList>
            <person name="Coil D.A."/>
            <person name="Jospin G."/>
            <person name="Darling A.E."/>
            <person name="Wallis C."/>
            <person name="Davis I.J."/>
            <person name="Harris S."/>
            <person name="Eisen J.A."/>
            <person name="Holcombe L.J."/>
            <person name="O'Flynn C."/>
        </authorList>
    </citation>
    <scope>NUCLEOTIDE SEQUENCE [LARGE SCALE GENOMIC DNA]</scope>
    <source>
        <strain evidence="1 2">OH887_COT-365</strain>
    </source>
</reference>
<dbReference type="OrthoDB" id="8807076at2"/>
<organism evidence="1 2">
    <name type="scientific">Arachnia propionica</name>
    <dbReference type="NCBI Taxonomy" id="1750"/>
    <lineage>
        <taxon>Bacteria</taxon>
        <taxon>Bacillati</taxon>
        <taxon>Actinomycetota</taxon>
        <taxon>Actinomycetes</taxon>
        <taxon>Propionibacteriales</taxon>
        <taxon>Propionibacteriaceae</taxon>
        <taxon>Arachnia</taxon>
    </lineage>
</organism>
<proteinExistence type="predicted"/>
<evidence type="ECO:0000313" key="2">
    <source>
        <dbReference type="Proteomes" id="UP000280819"/>
    </source>
</evidence>
<dbReference type="RefSeq" id="WP_124845015.1">
    <property type="nucleotide sequence ID" value="NZ_RQZG01000011.1"/>
</dbReference>
<sequence>MPTDLAAFALAADQLFPATAPPLPLDTCDEPCCCLPDEQVALVAGPRLAIPPQLYWTYCWAAVGQDAQVTAAEIRYFLPRVLAASAAGESPALWEDMVPGKVGFAEPGIYTAAELALVRDFARALVIHLCHHAEPSPPDETHLGEIIAGLACGGLGITAELLTLWREHGAAPLARAHFAAMTADLPPNPTPADWRAALWLRADNTPAGLLADLDAWYHDPATSAALTQRVRG</sequence>
<comment type="caution">
    <text evidence="1">The sequence shown here is derived from an EMBL/GenBank/DDBJ whole genome shotgun (WGS) entry which is preliminary data.</text>
</comment>
<protein>
    <submittedName>
        <fullName evidence="1">Uncharacterized protein</fullName>
    </submittedName>
</protein>